<dbReference type="CDD" id="cd00383">
    <property type="entry name" value="trans_reg_C"/>
    <property type="match status" value="1"/>
</dbReference>
<evidence type="ECO:0000259" key="6">
    <source>
        <dbReference type="SMART" id="SM00862"/>
    </source>
</evidence>
<keyword evidence="5" id="KW-0802">TPR repeat</keyword>
<reference evidence="8 9" key="1">
    <citation type="submission" date="2019-02" db="EMBL/GenBank/DDBJ databases">
        <title>Draft genome sequences of novel Actinobacteria.</title>
        <authorList>
            <person name="Sahin N."/>
            <person name="Ay H."/>
            <person name="Saygin H."/>
        </authorList>
    </citation>
    <scope>NUCLEOTIDE SEQUENCE [LARGE SCALE GENOMIC DNA]</scope>
    <source>
        <strain evidence="8 9">KC201</strain>
    </source>
</reference>
<dbReference type="SUPFAM" id="SSF52540">
    <property type="entry name" value="P-loop containing nucleoside triphosphate hydrolases"/>
    <property type="match status" value="1"/>
</dbReference>
<evidence type="ECO:0000256" key="1">
    <source>
        <dbReference type="ARBA" id="ARBA00005820"/>
    </source>
</evidence>
<feature type="repeat" description="TPR" evidence="5">
    <location>
        <begin position="754"/>
        <end position="787"/>
    </location>
</feature>
<dbReference type="InterPro" id="IPR027417">
    <property type="entry name" value="P-loop_NTPase"/>
</dbReference>
<evidence type="ECO:0000313" key="9">
    <source>
        <dbReference type="Proteomes" id="UP000295157"/>
    </source>
</evidence>
<sequence length="934" mass="100866">MTLEIKVLGPFEVTLDGGSLKLAGERRVGLLARLALNAGQPVSSERLLADVWAESTASTAGKQLHIVVSKLRELLSDDIIETVPGGYRLNLAPEHVDAHRFTRLVRQARDAGARHDGATASKLFRQALALWRGDALADMTATWAQIEAARLREERLTAEEDHVDLRLAAGDHHAVAAELAAHVRRHPLRERPRAQLMLALYRDSRPSDALAAYQEGRRVTVDELGVEPGAKLRRLQRAVLTGDPALDLASQGSGPPGVLAELPSDTQVFTARATEVAWLDKAIADAAPGVPAIAAIDGAGGIGKSALAVHAAHAMAHRFTDGVLYVDLNGAAAGRPPLQPIEALGHLLRALGLDGSAVPPELEEAAARYRSLTSNRNLLIILDNARHAHQVRPLIPSGDACAVIVTSRQAMVSLDNAHHLHLTGLDHADAVALLARIADPGRVQAEPQAAEQIVRLCDGLPLAVRIAAARLAARPDWTLSYLADRLTDAARRLDALEHADLAVRASIAVSHHHLREEPTGHDAAHLFTFLGLLDLPTLTPGATAALVGWPVLRAEAALDRLLDARILEPAQHGGCRVHDLVRLYAREQAAVDIPVSERAAAVHRTLQHYLATAQAANLLIDPGTDAPTNSYPADRPGADLPTVEAANAWAESERDNLLAAAHRAADTSAAGTAIGLAQAIYWLFWRKGWLTELPGLLEKTLDIAERSGDEVGLAMGHTAIGAVFQEQGHFAASVHHLKESLACWDRTGQFGRKAGSYNDLGITYTMLQQYDDALDALDNGLAMTRASGRRAHEAAVRNNRVHVFYRQGRFEEAIEEGRRILDLWSELGIPSGEGIGHDTFADACRAAGRLTEAAGHYREAIRIQHETGQYLGEAVSSWWLGQTLYDLGRHDDARESWRRSLNLLRDANLLAAEEVLQLLAQPVPDVPLPIRNQL</sequence>
<dbReference type="Pfam" id="PF13374">
    <property type="entry name" value="TPR_10"/>
    <property type="match status" value="1"/>
</dbReference>
<evidence type="ECO:0000256" key="5">
    <source>
        <dbReference type="PROSITE-ProRule" id="PRU00339"/>
    </source>
</evidence>
<protein>
    <submittedName>
        <fullName evidence="8">Tetratricopeptide repeat protein</fullName>
    </submittedName>
</protein>
<dbReference type="InterPro" id="IPR016032">
    <property type="entry name" value="Sig_transdc_resp-reg_C-effctor"/>
</dbReference>
<dbReference type="CDD" id="cd15831">
    <property type="entry name" value="BTAD"/>
    <property type="match status" value="1"/>
</dbReference>
<dbReference type="PANTHER" id="PTHR35807:SF1">
    <property type="entry name" value="TRANSCRIPTIONAL REGULATOR REDD"/>
    <property type="match status" value="1"/>
</dbReference>
<feature type="domain" description="Bacterial transcriptional activator" evidence="7">
    <location>
        <begin position="96"/>
        <end position="240"/>
    </location>
</feature>
<dbReference type="PRINTS" id="PR00364">
    <property type="entry name" value="DISEASERSIST"/>
</dbReference>
<dbReference type="Gene3D" id="1.10.8.430">
    <property type="entry name" value="Helical domain of apoptotic protease-activating factors"/>
    <property type="match status" value="1"/>
</dbReference>
<dbReference type="Gene3D" id="3.40.50.300">
    <property type="entry name" value="P-loop containing nucleotide triphosphate hydrolases"/>
    <property type="match status" value="1"/>
</dbReference>
<comment type="caution">
    <text evidence="8">The sequence shown here is derived from an EMBL/GenBank/DDBJ whole genome shotgun (WGS) entry which is preliminary data.</text>
</comment>
<dbReference type="SMART" id="SM01043">
    <property type="entry name" value="BTAD"/>
    <property type="match status" value="1"/>
</dbReference>
<dbReference type="PANTHER" id="PTHR35807">
    <property type="entry name" value="TRANSCRIPTIONAL REGULATOR REDD-RELATED"/>
    <property type="match status" value="1"/>
</dbReference>
<dbReference type="Pfam" id="PF13424">
    <property type="entry name" value="TPR_12"/>
    <property type="match status" value="1"/>
</dbReference>
<evidence type="ECO:0000259" key="7">
    <source>
        <dbReference type="SMART" id="SM01043"/>
    </source>
</evidence>
<evidence type="ECO:0000256" key="3">
    <source>
        <dbReference type="ARBA" id="ARBA00023125"/>
    </source>
</evidence>
<dbReference type="SMART" id="SM00862">
    <property type="entry name" value="Trans_reg_C"/>
    <property type="match status" value="1"/>
</dbReference>
<dbReference type="GO" id="GO:0043531">
    <property type="term" value="F:ADP binding"/>
    <property type="evidence" value="ECO:0007669"/>
    <property type="project" value="InterPro"/>
</dbReference>
<dbReference type="GO" id="GO:0003677">
    <property type="term" value="F:DNA binding"/>
    <property type="evidence" value="ECO:0007669"/>
    <property type="project" value="UniProtKB-KW"/>
</dbReference>
<dbReference type="InterPro" id="IPR042197">
    <property type="entry name" value="Apaf_helical"/>
</dbReference>
<dbReference type="Gene3D" id="1.10.10.10">
    <property type="entry name" value="Winged helix-like DNA-binding domain superfamily/Winged helix DNA-binding domain"/>
    <property type="match status" value="1"/>
</dbReference>
<dbReference type="Pfam" id="PF00486">
    <property type="entry name" value="Trans_reg_C"/>
    <property type="match status" value="1"/>
</dbReference>
<dbReference type="GO" id="GO:0006355">
    <property type="term" value="P:regulation of DNA-templated transcription"/>
    <property type="evidence" value="ECO:0007669"/>
    <property type="project" value="InterPro"/>
</dbReference>
<evidence type="ECO:0000313" key="8">
    <source>
        <dbReference type="EMBL" id="TDC08419.1"/>
    </source>
</evidence>
<dbReference type="RefSeq" id="WP_132332212.1">
    <property type="nucleotide sequence ID" value="NZ_SMJZ01000028.1"/>
</dbReference>
<dbReference type="InterPro" id="IPR011990">
    <property type="entry name" value="TPR-like_helical_dom_sf"/>
</dbReference>
<gene>
    <name evidence="8" type="ORF">E1267_10410</name>
</gene>
<dbReference type="PROSITE" id="PS50005">
    <property type="entry name" value="TPR"/>
    <property type="match status" value="1"/>
</dbReference>
<organism evidence="8 9">
    <name type="scientific">Nonomuraea longispora</name>
    <dbReference type="NCBI Taxonomy" id="1848320"/>
    <lineage>
        <taxon>Bacteria</taxon>
        <taxon>Bacillati</taxon>
        <taxon>Actinomycetota</taxon>
        <taxon>Actinomycetes</taxon>
        <taxon>Streptosporangiales</taxon>
        <taxon>Streptosporangiaceae</taxon>
        <taxon>Nonomuraea</taxon>
    </lineage>
</organism>
<dbReference type="AlphaFoldDB" id="A0A4R4NHC1"/>
<name>A0A4R4NHC1_9ACTN</name>
<dbReference type="SMART" id="SM00028">
    <property type="entry name" value="TPR"/>
    <property type="match status" value="5"/>
</dbReference>
<feature type="domain" description="OmpR/PhoB-type" evidence="6">
    <location>
        <begin position="17"/>
        <end position="89"/>
    </location>
</feature>
<dbReference type="InterPro" id="IPR001867">
    <property type="entry name" value="OmpR/PhoB-type_DNA-bd"/>
</dbReference>
<evidence type="ECO:0000256" key="4">
    <source>
        <dbReference type="ARBA" id="ARBA00023163"/>
    </source>
</evidence>
<comment type="similarity">
    <text evidence="1">Belongs to the AfsR/DnrI/RedD regulatory family.</text>
</comment>
<keyword evidence="3" id="KW-0238">DNA-binding</keyword>
<evidence type="ECO:0000256" key="2">
    <source>
        <dbReference type="ARBA" id="ARBA00023015"/>
    </source>
</evidence>
<dbReference type="Proteomes" id="UP000295157">
    <property type="component" value="Unassembled WGS sequence"/>
</dbReference>
<dbReference type="InterPro" id="IPR051677">
    <property type="entry name" value="AfsR-DnrI-RedD_regulator"/>
</dbReference>
<keyword evidence="9" id="KW-1185">Reference proteome</keyword>
<dbReference type="Gene3D" id="1.25.40.10">
    <property type="entry name" value="Tetratricopeptide repeat domain"/>
    <property type="match status" value="2"/>
</dbReference>
<dbReference type="OrthoDB" id="5521887at2"/>
<keyword evidence="4" id="KW-0804">Transcription</keyword>
<dbReference type="SUPFAM" id="SSF46894">
    <property type="entry name" value="C-terminal effector domain of the bipartite response regulators"/>
    <property type="match status" value="1"/>
</dbReference>
<dbReference type="InterPro" id="IPR019734">
    <property type="entry name" value="TPR_rpt"/>
</dbReference>
<dbReference type="GO" id="GO:0000160">
    <property type="term" value="P:phosphorelay signal transduction system"/>
    <property type="evidence" value="ECO:0007669"/>
    <property type="project" value="InterPro"/>
</dbReference>
<dbReference type="EMBL" id="SMJZ01000028">
    <property type="protein sequence ID" value="TDC08419.1"/>
    <property type="molecule type" value="Genomic_DNA"/>
</dbReference>
<dbReference type="SUPFAM" id="SSF48452">
    <property type="entry name" value="TPR-like"/>
    <property type="match status" value="3"/>
</dbReference>
<dbReference type="InterPro" id="IPR005158">
    <property type="entry name" value="BTAD"/>
</dbReference>
<keyword evidence="2" id="KW-0805">Transcription regulation</keyword>
<accession>A0A4R4NHC1</accession>
<dbReference type="Pfam" id="PF03704">
    <property type="entry name" value="BTAD"/>
    <property type="match status" value="1"/>
</dbReference>
<dbReference type="InterPro" id="IPR036388">
    <property type="entry name" value="WH-like_DNA-bd_sf"/>
</dbReference>
<proteinExistence type="inferred from homology"/>